<dbReference type="InterPro" id="IPR002818">
    <property type="entry name" value="DJ-1/PfpI"/>
</dbReference>
<dbReference type="RefSeq" id="WP_035077581.1">
    <property type="nucleotide sequence ID" value="NZ_JQGC01000001.1"/>
</dbReference>
<sequence length="227" mass="23980">MTIPTKPVLFVLTSHGEKGDTGQKTGFYLGEVTHPLAVLDAAGIKVDFASILGGEPPVDGLELDDTTNARYWNDLAFRDAIRTTAKLSDTDPSHYAAIFFAGGHGAMWDLPTSPAVDSTTRAIFEAGGVVAAVCHGPAALVNVKLSDGNYLVAGRNVSAFTDSEERAVGLDKTVPFLLAKTLTERGAIHHPAADWTSKVVVDGRLVTGQNPQSATAVGEKLRDLLVR</sequence>
<dbReference type="GO" id="GO:0019243">
    <property type="term" value="P:methylglyoxal catabolic process to D-lactate via S-lactoyl-glutathione"/>
    <property type="evidence" value="ECO:0007669"/>
    <property type="project" value="TreeGrafter"/>
</dbReference>
<dbReference type="EMBL" id="JQGC01000001">
    <property type="protein sequence ID" value="KFL32647.1"/>
    <property type="molecule type" value="Genomic_DNA"/>
</dbReference>
<keyword evidence="5" id="KW-0808">Transferase</keyword>
<feature type="domain" description="DJ-1/PfpI" evidence="4">
    <location>
        <begin position="30"/>
        <end position="220"/>
    </location>
</feature>
<keyword evidence="2" id="KW-0456">Lyase</keyword>
<dbReference type="Pfam" id="PF01965">
    <property type="entry name" value="DJ-1_PfpI"/>
    <property type="match status" value="1"/>
</dbReference>
<accession>A0A087M6Z4</accession>
<dbReference type="Proteomes" id="UP000028981">
    <property type="component" value="Unassembled WGS sequence"/>
</dbReference>
<dbReference type="GO" id="GO:0019172">
    <property type="term" value="F:glyoxalase III activity"/>
    <property type="evidence" value="ECO:0007669"/>
    <property type="project" value="TreeGrafter"/>
</dbReference>
<evidence type="ECO:0000259" key="4">
    <source>
        <dbReference type="Pfam" id="PF01965"/>
    </source>
</evidence>
<comment type="similarity">
    <text evidence="3">Belongs to the peptidase C56 family. HSP31-like subfamily.</text>
</comment>
<dbReference type="InterPro" id="IPR050325">
    <property type="entry name" value="Prot/Nucl_acid_deglycase"/>
</dbReference>
<dbReference type="GO" id="GO:0005737">
    <property type="term" value="C:cytoplasm"/>
    <property type="evidence" value="ECO:0007669"/>
    <property type="project" value="TreeGrafter"/>
</dbReference>
<name>A0A087M6Z4_9HYPH</name>
<dbReference type="GO" id="GO:0016301">
    <property type="term" value="F:kinase activity"/>
    <property type="evidence" value="ECO:0007669"/>
    <property type="project" value="UniProtKB-KW"/>
</dbReference>
<comment type="caution">
    <text evidence="5">The sequence shown here is derived from an EMBL/GenBank/DDBJ whole genome shotgun (WGS) entry which is preliminary data.</text>
</comment>
<dbReference type="InterPro" id="IPR029062">
    <property type="entry name" value="Class_I_gatase-like"/>
</dbReference>
<organism evidence="5 6">
    <name type="scientific">Devosia riboflavina</name>
    <dbReference type="NCBI Taxonomy" id="46914"/>
    <lineage>
        <taxon>Bacteria</taxon>
        <taxon>Pseudomonadati</taxon>
        <taxon>Pseudomonadota</taxon>
        <taxon>Alphaproteobacteria</taxon>
        <taxon>Hyphomicrobiales</taxon>
        <taxon>Devosiaceae</taxon>
        <taxon>Devosia</taxon>
    </lineage>
</organism>
<keyword evidence="1" id="KW-0346">Stress response</keyword>
<dbReference type="PANTHER" id="PTHR48094">
    <property type="entry name" value="PROTEIN/NUCLEIC ACID DEGLYCASE DJ-1-RELATED"/>
    <property type="match status" value="1"/>
</dbReference>
<evidence type="ECO:0000256" key="1">
    <source>
        <dbReference type="ARBA" id="ARBA00023016"/>
    </source>
</evidence>
<proteinExistence type="inferred from homology"/>
<dbReference type="CDD" id="cd03141">
    <property type="entry name" value="GATase1_Hsp31_like"/>
    <property type="match status" value="1"/>
</dbReference>
<keyword evidence="6" id="KW-1185">Reference proteome</keyword>
<evidence type="ECO:0000313" key="5">
    <source>
        <dbReference type="EMBL" id="KFL32647.1"/>
    </source>
</evidence>
<dbReference type="OrthoDB" id="9792284at2"/>
<dbReference type="PANTHER" id="PTHR48094:SF11">
    <property type="entry name" value="GLUTATHIONE-INDEPENDENT GLYOXALASE HSP31-RELATED"/>
    <property type="match status" value="1"/>
</dbReference>
<dbReference type="SUPFAM" id="SSF52317">
    <property type="entry name" value="Class I glutamine amidotransferase-like"/>
    <property type="match status" value="1"/>
</dbReference>
<dbReference type="Gene3D" id="3.40.50.880">
    <property type="match status" value="1"/>
</dbReference>
<keyword evidence="5" id="KW-0418">Kinase</keyword>
<evidence type="ECO:0000313" key="6">
    <source>
        <dbReference type="Proteomes" id="UP000028981"/>
    </source>
</evidence>
<reference evidence="5 6" key="1">
    <citation type="submission" date="2014-08" db="EMBL/GenBank/DDBJ databases">
        <authorList>
            <person name="Hassan Y.I."/>
            <person name="Lepp D."/>
            <person name="Zhou T."/>
        </authorList>
    </citation>
    <scope>NUCLEOTIDE SEQUENCE [LARGE SCALE GENOMIC DNA]</scope>
    <source>
        <strain evidence="5 6">IFO13584</strain>
    </source>
</reference>
<evidence type="ECO:0000256" key="2">
    <source>
        <dbReference type="ARBA" id="ARBA00023239"/>
    </source>
</evidence>
<dbReference type="AlphaFoldDB" id="A0A087M6Z4"/>
<dbReference type="STRING" id="46914.JP75_00345"/>
<gene>
    <name evidence="5" type="ORF">JP75_00345</name>
</gene>
<evidence type="ECO:0000256" key="3">
    <source>
        <dbReference type="ARBA" id="ARBA00038493"/>
    </source>
</evidence>
<protein>
    <submittedName>
        <fullName evidence="5">Dihydroxyacetone kinase</fullName>
    </submittedName>
</protein>